<evidence type="ECO:0000313" key="3">
    <source>
        <dbReference type="Proteomes" id="UP000829291"/>
    </source>
</evidence>
<dbReference type="Proteomes" id="UP000829291">
    <property type="component" value="Chromosome 1"/>
</dbReference>
<dbReference type="SUPFAM" id="SSF52047">
    <property type="entry name" value="RNI-like"/>
    <property type="match status" value="1"/>
</dbReference>
<organism evidence="3 4">
    <name type="scientific">Neodiprion lecontei</name>
    <name type="common">Redheaded pine sawfly</name>
    <dbReference type="NCBI Taxonomy" id="441921"/>
    <lineage>
        <taxon>Eukaryota</taxon>
        <taxon>Metazoa</taxon>
        <taxon>Ecdysozoa</taxon>
        <taxon>Arthropoda</taxon>
        <taxon>Hexapoda</taxon>
        <taxon>Insecta</taxon>
        <taxon>Pterygota</taxon>
        <taxon>Neoptera</taxon>
        <taxon>Endopterygota</taxon>
        <taxon>Hymenoptera</taxon>
        <taxon>Tenthredinoidea</taxon>
        <taxon>Diprionidae</taxon>
        <taxon>Diprioninae</taxon>
        <taxon>Neodiprion</taxon>
    </lineage>
</organism>
<feature type="domain" description="F-box" evidence="1">
    <location>
        <begin position="13"/>
        <end position="42"/>
    </location>
</feature>
<name>A0ABM3FCP2_NEOLC</name>
<dbReference type="PANTHER" id="PTHR13318:SF190">
    <property type="entry name" value="PARTNER OF PAIRED, ISOFORM B"/>
    <property type="match status" value="1"/>
</dbReference>
<dbReference type="InterPro" id="IPR032675">
    <property type="entry name" value="LRR_dom_sf"/>
</dbReference>
<gene>
    <name evidence="4" type="primary">LOC124292619</name>
</gene>
<dbReference type="Pfam" id="PF00646">
    <property type="entry name" value="F-box"/>
    <property type="match status" value="1"/>
</dbReference>
<dbReference type="InterPro" id="IPR006553">
    <property type="entry name" value="Leu-rich_rpt_Cys-con_subtyp"/>
</dbReference>
<dbReference type="RefSeq" id="XP_046585786.1">
    <property type="nucleotide sequence ID" value="XM_046729830.1"/>
</dbReference>
<reference evidence="4" key="1">
    <citation type="submission" date="2025-08" db="UniProtKB">
        <authorList>
            <consortium name="RefSeq"/>
        </authorList>
    </citation>
    <scope>IDENTIFICATION</scope>
    <source>
        <tissue evidence="4">Thorax and Abdomen</tissue>
    </source>
</reference>
<dbReference type="Gene3D" id="3.80.10.10">
    <property type="entry name" value="Ribonuclease Inhibitor"/>
    <property type="match status" value="1"/>
</dbReference>
<evidence type="ECO:0000259" key="2">
    <source>
        <dbReference type="Pfam" id="PF25372"/>
    </source>
</evidence>
<sequence>MVHLVDLPWMDVVYAHIFCHLNLQDLFRLRCVSKELCLLVDKYFIPWQSLDLSDYVCIGPAAFGVLVQSCNNLKYVNLKKNNWLDSIQLMLLLHKHHNLAVLDLSSCNNDYMHHGSIDISKCENLTSIKLQNCTWVTERFLLNLAQCTKLQKVILADCYQVSDQAVISLCQNSGRLSHISFENLTISDQTLYAAALYCKTIQEFCLRRCLRITDAGLLSLRSLPFLTKLEVIGCVRVTERGLAPMRGKVEIDLPPKPICQPQPLSLQV</sequence>
<dbReference type="InterPro" id="IPR001810">
    <property type="entry name" value="F-box_dom"/>
</dbReference>
<dbReference type="SMART" id="SM00367">
    <property type="entry name" value="LRR_CC"/>
    <property type="match status" value="3"/>
</dbReference>
<proteinExistence type="predicted"/>
<accession>A0ABM3FCP2</accession>
<dbReference type="CDD" id="cd22126">
    <property type="entry name" value="F-box_FBXL15"/>
    <property type="match status" value="1"/>
</dbReference>
<keyword evidence="3" id="KW-1185">Reference proteome</keyword>
<evidence type="ECO:0000259" key="1">
    <source>
        <dbReference type="Pfam" id="PF00646"/>
    </source>
</evidence>
<dbReference type="PANTHER" id="PTHR13318">
    <property type="entry name" value="PARTNER OF PAIRED, ISOFORM B-RELATED"/>
    <property type="match status" value="1"/>
</dbReference>
<dbReference type="GeneID" id="124292619"/>
<dbReference type="InterPro" id="IPR057207">
    <property type="entry name" value="FBXL15_LRR"/>
</dbReference>
<evidence type="ECO:0000313" key="4">
    <source>
        <dbReference type="RefSeq" id="XP_046585786.1"/>
    </source>
</evidence>
<protein>
    <submittedName>
        <fullName evidence="4">F-box/LRR-repeat protein 15 isoform X2</fullName>
    </submittedName>
</protein>
<feature type="domain" description="F-box/LRR-repeat protein 15-like leucin rich repeat" evidence="2">
    <location>
        <begin position="55"/>
        <end position="222"/>
    </location>
</feature>
<dbReference type="Pfam" id="PF25372">
    <property type="entry name" value="DUF7885"/>
    <property type="match status" value="1"/>
</dbReference>